<keyword evidence="2" id="KW-0472">Membrane</keyword>
<dbReference type="Pfam" id="PF01103">
    <property type="entry name" value="Omp85"/>
    <property type="match status" value="1"/>
</dbReference>
<feature type="domain" description="Bacterial surface antigen (D15)" evidence="4">
    <location>
        <begin position="226"/>
        <end position="393"/>
    </location>
</feature>
<evidence type="ECO:0000313" key="5">
    <source>
        <dbReference type="EMBL" id="AMY07822.1"/>
    </source>
</evidence>
<accession>A0A143PGV5</accession>
<dbReference type="EMBL" id="CP015136">
    <property type="protein sequence ID" value="AMY07822.1"/>
    <property type="molecule type" value="Genomic_DNA"/>
</dbReference>
<organism evidence="5 6">
    <name type="scientific">Luteitalea pratensis</name>
    <dbReference type="NCBI Taxonomy" id="1855912"/>
    <lineage>
        <taxon>Bacteria</taxon>
        <taxon>Pseudomonadati</taxon>
        <taxon>Acidobacteriota</taxon>
        <taxon>Vicinamibacteria</taxon>
        <taxon>Vicinamibacterales</taxon>
        <taxon>Vicinamibacteraceae</taxon>
        <taxon>Luteitalea</taxon>
    </lineage>
</organism>
<evidence type="ECO:0000256" key="1">
    <source>
        <dbReference type="ARBA" id="ARBA00004370"/>
    </source>
</evidence>
<reference evidence="6" key="2">
    <citation type="submission" date="2016-04" db="EMBL/GenBank/DDBJ databases">
        <title>First Complete Genome Sequence of a Subdivision 6 Acidobacterium.</title>
        <authorList>
            <person name="Huang S."/>
            <person name="Vieira S."/>
            <person name="Bunk B."/>
            <person name="Riedel T."/>
            <person name="Sproeer C."/>
            <person name="Overmann J."/>
        </authorList>
    </citation>
    <scope>NUCLEOTIDE SEQUENCE [LARGE SCALE GENOMIC DNA]</scope>
    <source>
        <strain evidence="6">DSM 100886 HEG_-6_39</strain>
    </source>
</reference>
<protein>
    <submittedName>
        <fullName evidence="5">Outer membrane protein/protective antigen OMA87</fullName>
    </submittedName>
</protein>
<name>A0A143PGV5_LUTPR</name>
<proteinExistence type="predicted"/>
<sequence length="425" mass="47160" precursor="true">MNPPCFRAPPRVLACFIIAMLVMATPSPAQPPAAEGDPEQAVSPAPETIDIFDLWRKVRHKETADQDQPWDYRKPMRAFAPVIGAKPSSGALFGAAGNIAFYRGDPSTTRISSIVTSVTFSTKKQTSITDRFTMFSRENRWRLDADHRFQWTSLDTYDLGTSADTREGTVADFDFFRLHHTAFYRVHRALYAGAGLYFDNHTSVGPGDDEEVAWPESPYVEYSQKHGLPLDSQIAAGTSVDILWDNRDSFINADRGWLAKASYRTLFDGFLGGDSSWQKVNLDLRTYVNLSHDRRHKIAFWTFADLVVGGVAPFLDLPSTAGDTYGRSARGYAEGQFRGERLAYGEIEYRATLTRNGLLGMVAFLNTTTVSSLDQGERLFDSFATGGGAGLRLLINKRSKTNLCFDVGFGKQGSKGVYLAVQEAF</sequence>
<dbReference type="KEGG" id="abac:LuPra_01003"/>
<dbReference type="InterPro" id="IPR000184">
    <property type="entry name" value="Bac_surfAg_D15"/>
</dbReference>
<dbReference type="STRING" id="1855912.LuPra_01003"/>
<evidence type="ECO:0000313" key="6">
    <source>
        <dbReference type="Proteomes" id="UP000076079"/>
    </source>
</evidence>
<feature type="signal peptide" evidence="3">
    <location>
        <begin position="1"/>
        <end position="29"/>
    </location>
</feature>
<evidence type="ECO:0000256" key="2">
    <source>
        <dbReference type="ARBA" id="ARBA00023136"/>
    </source>
</evidence>
<dbReference type="RefSeq" id="WP_110169726.1">
    <property type="nucleotide sequence ID" value="NZ_CP015136.1"/>
</dbReference>
<dbReference type="AlphaFoldDB" id="A0A143PGV5"/>
<evidence type="ECO:0000256" key="3">
    <source>
        <dbReference type="SAM" id="SignalP"/>
    </source>
</evidence>
<feature type="chain" id="PRO_5007511364" evidence="3">
    <location>
        <begin position="30"/>
        <end position="425"/>
    </location>
</feature>
<comment type="subcellular location">
    <subcellularLocation>
        <location evidence="1">Membrane</location>
    </subcellularLocation>
</comment>
<keyword evidence="3" id="KW-0732">Signal</keyword>
<dbReference type="GO" id="GO:0019867">
    <property type="term" value="C:outer membrane"/>
    <property type="evidence" value="ECO:0007669"/>
    <property type="project" value="InterPro"/>
</dbReference>
<gene>
    <name evidence="5" type="ORF">LuPra_01003</name>
</gene>
<dbReference type="Proteomes" id="UP000076079">
    <property type="component" value="Chromosome"/>
</dbReference>
<reference evidence="5 6" key="1">
    <citation type="journal article" date="2016" name="Genome Announc.">
        <title>First Complete Genome Sequence of a Subdivision 6 Acidobacterium Strain.</title>
        <authorList>
            <person name="Huang S."/>
            <person name="Vieira S."/>
            <person name="Bunk B."/>
            <person name="Riedel T."/>
            <person name="Sproer C."/>
            <person name="Overmann J."/>
        </authorList>
    </citation>
    <scope>NUCLEOTIDE SEQUENCE [LARGE SCALE GENOMIC DNA]</scope>
    <source>
        <strain evidence="6">DSM 100886 HEG_-6_39</strain>
    </source>
</reference>
<evidence type="ECO:0000259" key="4">
    <source>
        <dbReference type="Pfam" id="PF01103"/>
    </source>
</evidence>
<keyword evidence="6" id="KW-1185">Reference proteome</keyword>
<dbReference type="Gene3D" id="2.40.160.50">
    <property type="entry name" value="membrane protein fhac: a member of the omp85/tpsb transporter family"/>
    <property type="match status" value="1"/>
</dbReference>
<dbReference type="OrthoDB" id="621220at2"/>